<comment type="caution">
    <text evidence="1">The sequence shown here is derived from an EMBL/GenBank/DDBJ whole genome shotgun (WGS) entry which is preliminary data.</text>
</comment>
<proteinExistence type="predicted"/>
<name>A0A9Q1ISJ2_SYNKA</name>
<evidence type="ECO:0000313" key="2">
    <source>
        <dbReference type="Proteomes" id="UP001152622"/>
    </source>
</evidence>
<dbReference type="Proteomes" id="UP001152622">
    <property type="component" value="Chromosome 8"/>
</dbReference>
<dbReference type="EMBL" id="JAINUF010000008">
    <property type="protein sequence ID" value="KAJ8351820.1"/>
    <property type="molecule type" value="Genomic_DNA"/>
</dbReference>
<keyword evidence="2" id="KW-1185">Reference proteome</keyword>
<accession>A0A9Q1ISJ2</accession>
<protein>
    <submittedName>
        <fullName evidence="1">Uncharacterized protein</fullName>
    </submittedName>
</protein>
<reference evidence="1" key="1">
    <citation type="journal article" date="2023" name="Science">
        <title>Genome structures resolve the early diversification of teleost fishes.</title>
        <authorList>
            <person name="Parey E."/>
            <person name="Louis A."/>
            <person name="Montfort J."/>
            <person name="Bouchez O."/>
            <person name="Roques C."/>
            <person name="Iampietro C."/>
            <person name="Lluch J."/>
            <person name="Castinel A."/>
            <person name="Donnadieu C."/>
            <person name="Desvignes T."/>
            <person name="Floi Bucao C."/>
            <person name="Jouanno E."/>
            <person name="Wen M."/>
            <person name="Mejri S."/>
            <person name="Dirks R."/>
            <person name="Jansen H."/>
            <person name="Henkel C."/>
            <person name="Chen W.J."/>
            <person name="Zahm M."/>
            <person name="Cabau C."/>
            <person name="Klopp C."/>
            <person name="Thompson A.W."/>
            <person name="Robinson-Rechavi M."/>
            <person name="Braasch I."/>
            <person name="Lecointre G."/>
            <person name="Bobe J."/>
            <person name="Postlethwait J.H."/>
            <person name="Berthelot C."/>
            <person name="Roest Crollius H."/>
            <person name="Guiguen Y."/>
        </authorList>
    </citation>
    <scope>NUCLEOTIDE SEQUENCE</scope>
    <source>
        <strain evidence="1">WJC10195</strain>
    </source>
</reference>
<sequence length="94" mass="10389">MLHHGLTLVSFSSIWKEAEGLCTQNKQRGEGEKCQEAALLSTTDDLFFFSEREREGKLIFQELLSALAEVAGTNRPAFRSTCTHTRSLLTGAVA</sequence>
<dbReference type="AlphaFoldDB" id="A0A9Q1ISJ2"/>
<organism evidence="1 2">
    <name type="scientific">Synaphobranchus kaupii</name>
    <name type="common">Kaup's arrowtooth eel</name>
    <dbReference type="NCBI Taxonomy" id="118154"/>
    <lineage>
        <taxon>Eukaryota</taxon>
        <taxon>Metazoa</taxon>
        <taxon>Chordata</taxon>
        <taxon>Craniata</taxon>
        <taxon>Vertebrata</taxon>
        <taxon>Euteleostomi</taxon>
        <taxon>Actinopterygii</taxon>
        <taxon>Neopterygii</taxon>
        <taxon>Teleostei</taxon>
        <taxon>Anguilliformes</taxon>
        <taxon>Synaphobranchidae</taxon>
        <taxon>Synaphobranchus</taxon>
    </lineage>
</organism>
<evidence type="ECO:0000313" key="1">
    <source>
        <dbReference type="EMBL" id="KAJ8351820.1"/>
    </source>
</evidence>
<gene>
    <name evidence="1" type="ORF">SKAU_G00232960</name>
</gene>